<gene>
    <name evidence="2" type="ORF">MJ923_18670</name>
</gene>
<proteinExistence type="predicted"/>
<comment type="caution">
    <text evidence="2">The sequence shown here is derived from an EMBL/GenBank/DDBJ whole genome shotgun (WGS) entry which is preliminary data.</text>
</comment>
<dbReference type="RefSeq" id="WP_240592395.1">
    <property type="nucleotide sequence ID" value="NZ_JAKUDL010000009.1"/>
</dbReference>
<keyword evidence="3" id="KW-1185">Reference proteome</keyword>
<feature type="transmembrane region" description="Helical" evidence="1">
    <location>
        <begin position="134"/>
        <end position="157"/>
    </location>
</feature>
<dbReference type="Proteomes" id="UP001297581">
    <property type="component" value="Unassembled WGS sequence"/>
</dbReference>
<feature type="transmembrane region" description="Helical" evidence="1">
    <location>
        <begin position="96"/>
        <end position="122"/>
    </location>
</feature>
<dbReference type="Pfam" id="PF04403">
    <property type="entry name" value="PqiA"/>
    <property type="match status" value="1"/>
</dbReference>
<dbReference type="AlphaFoldDB" id="A0AAJ1BKF3"/>
<accession>A0AAJ1BKF3</accession>
<protein>
    <submittedName>
        <fullName evidence="2">Paraquat-inducible protein A</fullName>
    </submittedName>
</protein>
<evidence type="ECO:0000313" key="3">
    <source>
        <dbReference type="Proteomes" id="UP001297581"/>
    </source>
</evidence>
<organism evidence="2 3">
    <name type="scientific">Shewanella zhuhaiensis</name>
    <dbReference type="NCBI Taxonomy" id="2919576"/>
    <lineage>
        <taxon>Bacteria</taxon>
        <taxon>Pseudomonadati</taxon>
        <taxon>Pseudomonadota</taxon>
        <taxon>Gammaproteobacteria</taxon>
        <taxon>Alteromonadales</taxon>
        <taxon>Shewanellaceae</taxon>
        <taxon>Shewanella</taxon>
    </lineage>
</organism>
<evidence type="ECO:0000256" key="1">
    <source>
        <dbReference type="SAM" id="Phobius"/>
    </source>
</evidence>
<sequence>MTSTRKWPQLLLILIALALLIPGLSLPMLSLDGQADKSQFAQTTIELMTDDSDVRGILGSMSAFLGFNQLEGQVEIYQKSRSIIGTITDLFDSGNLLVGILIGTFSVVIPTLKLLSQAVLLFVSGTLARGLKGFIDAIGKWSMADVFVVAIIVSYLAGNAKGQMGELIIMNAQFEPGFWYFTGYCLFAIASNVMMSRRLKSASDTLSSSAI</sequence>
<dbReference type="EMBL" id="JAKUDL010000009">
    <property type="protein sequence ID" value="MCH4296340.1"/>
    <property type="molecule type" value="Genomic_DNA"/>
</dbReference>
<name>A0AAJ1BKF3_9GAMM</name>
<keyword evidence="1" id="KW-0472">Membrane</keyword>
<evidence type="ECO:0000313" key="2">
    <source>
        <dbReference type="EMBL" id="MCH4296340.1"/>
    </source>
</evidence>
<reference evidence="2 3" key="1">
    <citation type="submission" date="2022-02" db="EMBL/GenBank/DDBJ databases">
        <title>The genome sequence of Shewanella sp. 3B26.</title>
        <authorList>
            <person name="Du J."/>
        </authorList>
    </citation>
    <scope>NUCLEOTIDE SEQUENCE [LARGE SCALE GENOMIC DNA]</scope>
    <source>
        <strain evidence="2 3">3B26</strain>
    </source>
</reference>
<keyword evidence="1" id="KW-0812">Transmembrane</keyword>
<feature type="transmembrane region" description="Helical" evidence="1">
    <location>
        <begin position="177"/>
        <end position="195"/>
    </location>
</feature>
<dbReference type="InterPro" id="IPR007498">
    <property type="entry name" value="PqiA-like"/>
</dbReference>
<keyword evidence="1" id="KW-1133">Transmembrane helix</keyword>